<sequence>MADAFEGAAQLNETVTPPPSPHSQQDVQESGSQQGMHGSQAPSPYYIAPPPGLDQQSDWYAVTHGHVVGVFTDAHLVHSYTNGVSGAFCKRHPTRNSAITAFMAGFNEKRVWVIDA</sequence>
<gene>
    <name evidence="3" type="ORF">OBBRIDRAFT_839804</name>
</gene>
<accession>A0A8E2DFZ2</accession>
<reference evidence="3 4" key="1">
    <citation type="submission" date="2016-07" db="EMBL/GenBank/DDBJ databases">
        <title>Draft genome of the white-rot fungus Obba rivulosa 3A-2.</title>
        <authorList>
            <consortium name="DOE Joint Genome Institute"/>
            <person name="Miettinen O."/>
            <person name="Riley R."/>
            <person name="Acob R."/>
            <person name="Barry K."/>
            <person name="Cullen D."/>
            <person name="De Vries R."/>
            <person name="Hainaut M."/>
            <person name="Hatakka A."/>
            <person name="Henrissat B."/>
            <person name="Hilden K."/>
            <person name="Kuo R."/>
            <person name="Labutti K."/>
            <person name="Lipzen A."/>
            <person name="Makela M.R."/>
            <person name="Sandor L."/>
            <person name="Spatafora J.W."/>
            <person name="Grigoriev I.V."/>
            <person name="Hibbett D.S."/>
        </authorList>
    </citation>
    <scope>NUCLEOTIDE SEQUENCE [LARGE SCALE GENOMIC DNA]</scope>
    <source>
        <strain evidence="3 4">3A-2</strain>
    </source>
</reference>
<dbReference type="EMBL" id="KV722691">
    <property type="protein sequence ID" value="OCH84309.1"/>
    <property type="molecule type" value="Genomic_DNA"/>
</dbReference>
<dbReference type="Pfam" id="PF01693">
    <property type="entry name" value="Cauli_VI"/>
    <property type="match status" value="1"/>
</dbReference>
<feature type="compositionally biased region" description="Polar residues" evidence="1">
    <location>
        <begin position="22"/>
        <end position="42"/>
    </location>
</feature>
<organism evidence="3 4">
    <name type="scientific">Obba rivulosa</name>
    <dbReference type="NCBI Taxonomy" id="1052685"/>
    <lineage>
        <taxon>Eukaryota</taxon>
        <taxon>Fungi</taxon>
        <taxon>Dikarya</taxon>
        <taxon>Basidiomycota</taxon>
        <taxon>Agaricomycotina</taxon>
        <taxon>Agaricomycetes</taxon>
        <taxon>Polyporales</taxon>
        <taxon>Gelatoporiaceae</taxon>
        <taxon>Obba</taxon>
    </lineage>
</organism>
<feature type="region of interest" description="Disordered" evidence="1">
    <location>
        <begin position="1"/>
        <end position="50"/>
    </location>
</feature>
<dbReference type="InterPro" id="IPR037056">
    <property type="entry name" value="RNase_H1_N_sf"/>
</dbReference>
<evidence type="ECO:0000256" key="1">
    <source>
        <dbReference type="SAM" id="MobiDB-lite"/>
    </source>
</evidence>
<name>A0A8E2DFZ2_9APHY</name>
<dbReference type="AlphaFoldDB" id="A0A8E2DFZ2"/>
<feature type="domain" description="Ribonuclease H1 N-terminal" evidence="2">
    <location>
        <begin position="59"/>
        <end position="98"/>
    </location>
</feature>
<dbReference type="InterPro" id="IPR009027">
    <property type="entry name" value="Ribosomal_bL9/RNase_H1_N"/>
</dbReference>
<evidence type="ECO:0000313" key="4">
    <source>
        <dbReference type="Proteomes" id="UP000250043"/>
    </source>
</evidence>
<protein>
    <recommendedName>
        <fullName evidence="2">Ribonuclease H1 N-terminal domain-containing protein</fullName>
    </recommendedName>
</protein>
<dbReference type="Gene3D" id="3.40.970.10">
    <property type="entry name" value="Ribonuclease H1, N-terminal domain"/>
    <property type="match status" value="1"/>
</dbReference>
<evidence type="ECO:0000313" key="3">
    <source>
        <dbReference type="EMBL" id="OCH84309.1"/>
    </source>
</evidence>
<evidence type="ECO:0000259" key="2">
    <source>
        <dbReference type="Pfam" id="PF01693"/>
    </source>
</evidence>
<keyword evidence="4" id="KW-1185">Reference proteome</keyword>
<dbReference type="SUPFAM" id="SSF55658">
    <property type="entry name" value="L9 N-domain-like"/>
    <property type="match status" value="1"/>
</dbReference>
<dbReference type="InterPro" id="IPR011320">
    <property type="entry name" value="RNase_H1_N"/>
</dbReference>
<dbReference type="OrthoDB" id="3270804at2759"/>
<proteinExistence type="predicted"/>
<dbReference type="Proteomes" id="UP000250043">
    <property type="component" value="Unassembled WGS sequence"/>
</dbReference>